<dbReference type="Proteomes" id="UP000492821">
    <property type="component" value="Unassembled WGS sequence"/>
</dbReference>
<name>A0A7E4VY25_PANRE</name>
<evidence type="ECO:0000313" key="1">
    <source>
        <dbReference type="Proteomes" id="UP000492821"/>
    </source>
</evidence>
<accession>A0A7E4VY25</accession>
<proteinExistence type="predicted"/>
<sequence>MASHSIPTSSQAQLARRGSDIIQEGCLRGSQNEEHYFAIFRDATIYRLKYRPSKGDYSNFKEIHTAADMKPISALSMEFTINEVRFHTDSVSEYNSWCDALQHVSRGIPDKSSGIMIAKFICIG</sequence>
<reference evidence="1" key="1">
    <citation type="journal article" date="2013" name="Genetics">
        <title>The draft genome and transcriptome of Panagrellus redivivus are shaped by the harsh demands of a free-living lifestyle.</title>
        <authorList>
            <person name="Srinivasan J."/>
            <person name="Dillman A.R."/>
            <person name="Macchietto M.G."/>
            <person name="Heikkinen L."/>
            <person name="Lakso M."/>
            <person name="Fracchia K.M."/>
            <person name="Antoshechkin I."/>
            <person name="Mortazavi A."/>
            <person name="Wong G."/>
            <person name="Sternberg P.W."/>
        </authorList>
    </citation>
    <scope>NUCLEOTIDE SEQUENCE [LARGE SCALE GENOMIC DNA]</scope>
    <source>
        <strain evidence="1">MT8872</strain>
    </source>
</reference>
<reference evidence="2" key="2">
    <citation type="submission" date="2020-10" db="UniProtKB">
        <authorList>
            <consortium name="WormBaseParasite"/>
        </authorList>
    </citation>
    <scope>IDENTIFICATION</scope>
</reference>
<dbReference type="WBParaSite" id="Pan_g4541.t1">
    <property type="protein sequence ID" value="Pan_g4541.t1"/>
    <property type="gene ID" value="Pan_g4541"/>
</dbReference>
<protein>
    <submittedName>
        <fullName evidence="2">PH domain-containing protein</fullName>
    </submittedName>
</protein>
<evidence type="ECO:0000313" key="2">
    <source>
        <dbReference type="WBParaSite" id="Pan_g4541.t1"/>
    </source>
</evidence>
<dbReference type="AlphaFoldDB" id="A0A7E4VY25"/>
<organism evidence="1 2">
    <name type="scientific">Panagrellus redivivus</name>
    <name type="common">Microworm</name>
    <dbReference type="NCBI Taxonomy" id="6233"/>
    <lineage>
        <taxon>Eukaryota</taxon>
        <taxon>Metazoa</taxon>
        <taxon>Ecdysozoa</taxon>
        <taxon>Nematoda</taxon>
        <taxon>Chromadorea</taxon>
        <taxon>Rhabditida</taxon>
        <taxon>Tylenchina</taxon>
        <taxon>Panagrolaimomorpha</taxon>
        <taxon>Panagrolaimoidea</taxon>
        <taxon>Panagrolaimidae</taxon>
        <taxon>Panagrellus</taxon>
    </lineage>
</organism>
<keyword evidence="1" id="KW-1185">Reference proteome</keyword>